<dbReference type="EMBL" id="JAUSUK010000002">
    <property type="protein sequence ID" value="MDQ0326636.1"/>
    <property type="molecule type" value="Genomic_DNA"/>
</dbReference>
<dbReference type="InterPro" id="IPR009056">
    <property type="entry name" value="Cyt_c-like_dom"/>
</dbReference>
<feature type="chain" id="PRO_5046588797" evidence="5">
    <location>
        <begin position="25"/>
        <end position="106"/>
    </location>
</feature>
<accession>A0ABU0C7Y6</accession>
<gene>
    <name evidence="7" type="ORF">J2R99_002505</name>
</gene>
<keyword evidence="8" id="KW-1185">Reference proteome</keyword>
<evidence type="ECO:0000256" key="4">
    <source>
        <dbReference type="PROSITE-ProRule" id="PRU00433"/>
    </source>
</evidence>
<comment type="caution">
    <text evidence="7">The sequence shown here is derived from an EMBL/GenBank/DDBJ whole genome shotgun (WGS) entry which is preliminary data.</text>
</comment>
<dbReference type="Proteomes" id="UP001230253">
    <property type="component" value="Unassembled WGS sequence"/>
</dbReference>
<evidence type="ECO:0000256" key="5">
    <source>
        <dbReference type="SAM" id="SignalP"/>
    </source>
</evidence>
<evidence type="ECO:0000256" key="3">
    <source>
        <dbReference type="ARBA" id="ARBA00023004"/>
    </source>
</evidence>
<keyword evidence="2 4" id="KW-0479">Metal-binding</keyword>
<keyword evidence="1 4" id="KW-0349">Heme</keyword>
<dbReference type="SUPFAM" id="SSF46626">
    <property type="entry name" value="Cytochrome c"/>
    <property type="match status" value="1"/>
</dbReference>
<dbReference type="RefSeq" id="WP_307154791.1">
    <property type="nucleotide sequence ID" value="NZ_JAUSUK010000002.1"/>
</dbReference>
<dbReference type="PROSITE" id="PS51007">
    <property type="entry name" value="CYTC"/>
    <property type="match status" value="1"/>
</dbReference>
<dbReference type="Pfam" id="PF13442">
    <property type="entry name" value="Cytochrome_CBB3"/>
    <property type="match status" value="1"/>
</dbReference>
<feature type="signal peptide" evidence="5">
    <location>
        <begin position="1"/>
        <end position="24"/>
    </location>
</feature>
<keyword evidence="3 4" id="KW-0408">Iron</keyword>
<reference evidence="7 8" key="1">
    <citation type="submission" date="2023-07" db="EMBL/GenBank/DDBJ databases">
        <title>Genomic Encyclopedia of Type Strains, Phase IV (KMG-IV): sequencing the most valuable type-strain genomes for metagenomic binning, comparative biology and taxonomic classification.</title>
        <authorList>
            <person name="Goeker M."/>
        </authorList>
    </citation>
    <scope>NUCLEOTIDE SEQUENCE [LARGE SCALE GENOMIC DNA]</scope>
    <source>
        <strain evidence="7 8">DSM 11549</strain>
    </source>
</reference>
<keyword evidence="5" id="KW-0732">Signal</keyword>
<evidence type="ECO:0000313" key="7">
    <source>
        <dbReference type="EMBL" id="MDQ0326636.1"/>
    </source>
</evidence>
<feature type="domain" description="Cytochrome c" evidence="6">
    <location>
        <begin position="26"/>
        <end position="105"/>
    </location>
</feature>
<name>A0ABU0C7Y6_9BRAD</name>
<dbReference type="Gene3D" id="1.10.760.10">
    <property type="entry name" value="Cytochrome c-like domain"/>
    <property type="match status" value="1"/>
</dbReference>
<dbReference type="InterPro" id="IPR036909">
    <property type="entry name" value="Cyt_c-like_dom_sf"/>
</dbReference>
<proteinExistence type="predicted"/>
<evidence type="ECO:0000313" key="8">
    <source>
        <dbReference type="Proteomes" id="UP001230253"/>
    </source>
</evidence>
<evidence type="ECO:0000256" key="1">
    <source>
        <dbReference type="ARBA" id="ARBA00022617"/>
    </source>
</evidence>
<organism evidence="7 8">
    <name type="scientific">Rhodopseudomonas julia</name>
    <dbReference type="NCBI Taxonomy" id="200617"/>
    <lineage>
        <taxon>Bacteria</taxon>
        <taxon>Pseudomonadati</taxon>
        <taxon>Pseudomonadota</taxon>
        <taxon>Alphaproteobacteria</taxon>
        <taxon>Hyphomicrobiales</taxon>
        <taxon>Nitrobacteraceae</taxon>
        <taxon>Rhodopseudomonas</taxon>
    </lineage>
</organism>
<sequence>MSLPLHRSICACAIFVSLAPPALAAGDPQEGRAIAEKWCATCHVVSETQTSATPAAPSFAAIGQKYRNGISALAAFLADPHPVMPDMSLTRQEIRDLTAYIEGLRG</sequence>
<evidence type="ECO:0000259" key="6">
    <source>
        <dbReference type="PROSITE" id="PS51007"/>
    </source>
</evidence>
<protein>
    <submittedName>
        <fullName evidence="7">Mono/diheme cytochrome c family protein</fullName>
    </submittedName>
</protein>
<evidence type="ECO:0000256" key="2">
    <source>
        <dbReference type="ARBA" id="ARBA00022723"/>
    </source>
</evidence>